<evidence type="ECO:0000256" key="3">
    <source>
        <dbReference type="ARBA" id="ARBA00022741"/>
    </source>
</evidence>
<evidence type="ECO:0000256" key="2">
    <source>
        <dbReference type="ARBA" id="ARBA00022448"/>
    </source>
</evidence>
<dbReference type="Proteomes" id="UP000682811">
    <property type="component" value="Unassembled WGS sequence"/>
</dbReference>
<dbReference type="InterPro" id="IPR003439">
    <property type="entry name" value="ABC_transporter-like_ATP-bd"/>
</dbReference>
<accession>A0A920CPU0</accession>
<organism evidence="6 7">
    <name type="scientific">Paenibacillus azoreducens</name>
    <dbReference type="NCBI Taxonomy" id="116718"/>
    <lineage>
        <taxon>Bacteria</taxon>
        <taxon>Bacillati</taxon>
        <taxon>Bacillota</taxon>
        <taxon>Bacilli</taxon>
        <taxon>Bacillales</taxon>
        <taxon>Paenibacillaceae</taxon>
        <taxon>Paenibacillus</taxon>
    </lineage>
</organism>
<dbReference type="PANTHER" id="PTHR43335">
    <property type="entry name" value="ABC TRANSPORTER, ATP-BINDING PROTEIN"/>
    <property type="match status" value="1"/>
</dbReference>
<dbReference type="AlphaFoldDB" id="A0A920CPU0"/>
<sequence>MQGGAPIVWTVSLAKSYRNHDIIKNVNLNLKQGEIYTVLGTKGSGKTTLLKLLAGIITPTAGSIEMFGMNLSKKVSRKKLRRVGYMNGGTGFLSHLTVAENLDIHRKLMGVPGKQCIDDTLHRFYLAEFKNICVKELPNEIRRRLNVARALLHRPELLLLDEPVQGMDSYTQSEIFRLIHEHAASQQMTIVFTARRMEDVPSYSSQVGIIHQGEVIKQIKASDLSSQSMNHIIIKVNDVAKASVLLEQEMGIYNYRVVDHEYLWVFEKLNHSADINRILIRGNVDVYELRFGGKDDDLMKFLEEDEC</sequence>
<comment type="similarity">
    <text evidence="1">Belongs to the ABC transporter superfamily.</text>
</comment>
<keyword evidence="2" id="KW-0813">Transport</keyword>
<feature type="domain" description="ABC transporter" evidence="5">
    <location>
        <begin position="8"/>
        <end position="237"/>
    </location>
</feature>
<dbReference type="PROSITE" id="PS50893">
    <property type="entry name" value="ABC_TRANSPORTER_2"/>
    <property type="match status" value="1"/>
</dbReference>
<evidence type="ECO:0000259" key="5">
    <source>
        <dbReference type="PROSITE" id="PS50893"/>
    </source>
</evidence>
<protein>
    <submittedName>
        <fullName evidence="6">Bacitracin ABC transporter ATP-binding protein</fullName>
    </submittedName>
</protein>
<dbReference type="InterPro" id="IPR027417">
    <property type="entry name" value="P-loop_NTPase"/>
</dbReference>
<dbReference type="Pfam" id="PF00005">
    <property type="entry name" value="ABC_tran"/>
    <property type="match status" value="1"/>
</dbReference>
<evidence type="ECO:0000313" key="7">
    <source>
        <dbReference type="Proteomes" id="UP000682811"/>
    </source>
</evidence>
<dbReference type="SMART" id="SM00382">
    <property type="entry name" value="AAA"/>
    <property type="match status" value="1"/>
</dbReference>
<gene>
    <name evidence="6" type="ORF">J34TS1_14250</name>
</gene>
<keyword evidence="7" id="KW-1185">Reference proteome</keyword>
<reference evidence="6 7" key="1">
    <citation type="submission" date="2021-03" db="EMBL/GenBank/DDBJ databases">
        <title>Antimicrobial resistance genes in bacteria isolated from Japanese honey, and their potential for conferring macrolide and lincosamide resistance in the American foulbrood pathogen Paenibacillus larvae.</title>
        <authorList>
            <person name="Okamoto M."/>
            <person name="Kumagai M."/>
            <person name="Kanamori H."/>
            <person name="Takamatsu D."/>
        </authorList>
    </citation>
    <scope>NUCLEOTIDE SEQUENCE [LARGE SCALE GENOMIC DNA]</scope>
    <source>
        <strain evidence="6 7">J34TS1</strain>
    </source>
</reference>
<keyword evidence="3" id="KW-0547">Nucleotide-binding</keyword>
<keyword evidence="4 6" id="KW-0067">ATP-binding</keyword>
<comment type="caution">
    <text evidence="6">The sequence shown here is derived from an EMBL/GenBank/DDBJ whole genome shotgun (WGS) entry which is preliminary data.</text>
</comment>
<dbReference type="Gene3D" id="3.40.50.300">
    <property type="entry name" value="P-loop containing nucleotide triphosphate hydrolases"/>
    <property type="match status" value="1"/>
</dbReference>
<evidence type="ECO:0000256" key="4">
    <source>
        <dbReference type="ARBA" id="ARBA00022840"/>
    </source>
</evidence>
<dbReference type="InterPro" id="IPR003593">
    <property type="entry name" value="AAA+_ATPase"/>
</dbReference>
<dbReference type="EMBL" id="BORT01000004">
    <property type="protein sequence ID" value="GIO46660.1"/>
    <property type="molecule type" value="Genomic_DNA"/>
</dbReference>
<dbReference type="SUPFAM" id="SSF52540">
    <property type="entry name" value="P-loop containing nucleoside triphosphate hydrolases"/>
    <property type="match status" value="1"/>
</dbReference>
<dbReference type="PANTHER" id="PTHR43335:SF8">
    <property type="entry name" value="ABC TRANSPORTER, ATP-BINDING PROTEIN"/>
    <property type="match status" value="1"/>
</dbReference>
<evidence type="ECO:0000313" key="6">
    <source>
        <dbReference type="EMBL" id="GIO46660.1"/>
    </source>
</evidence>
<proteinExistence type="inferred from homology"/>
<dbReference type="GO" id="GO:0016887">
    <property type="term" value="F:ATP hydrolysis activity"/>
    <property type="evidence" value="ECO:0007669"/>
    <property type="project" value="InterPro"/>
</dbReference>
<dbReference type="RefSeq" id="WP_212977636.1">
    <property type="nucleotide sequence ID" value="NZ_AP025343.1"/>
</dbReference>
<name>A0A920CPU0_9BACL</name>
<dbReference type="GO" id="GO:0005524">
    <property type="term" value="F:ATP binding"/>
    <property type="evidence" value="ECO:0007669"/>
    <property type="project" value="UniProtKB-KW"/>
</dbReference>
<evidence type="ECO:0000256" key="1">
    <source>
        <dbReference type="ARBA" id="ARBA00005417"/>
    </source>
</evidence>